<proteinExistence type="predicted"/>
<gene>
    <name evidence="1" type="ORF">JOE61_003859</name>
</gene>
<name>A0ABS2MFV6_9ACTN</name>
<reference evidence="1 2" key="1">
    <citation type="submission" date="2021-01" db="EMBL/GenBank/DDBJ databases">
        <title>Sequencing the genomes of 1000 actinobacteria strains.</title>
        <authorList>
            <person name="Klenk H.-P."/>
        </authorList>
    </citation>
    <scope>NUCLEOTIDE SEQUENCE [LARGE SCALE GENOMIC DNA]</scope>
    <source>
        <strain evidence="1 2">DSM 18239</strain>
    </source>
</reference>
<accession>A0ABS2MFV6</accession>
<dbReference type="EMBL" id="JAFBBZ010000001">
    <property type="protein sequence ID" value="MBM7510045.1"/>
    <property type="molecule type" value="Genomic_DNA"/>
</dbReference>
<dbReference type="Proteomes" id="UP000732378">
    <property type="component" value="Unassembled WGS sequence"/>
</dbReference>
<protein>
    <submittedName>
        <fullName evidence="1">Uncharacterized protein</fullName>
    </submittedName>
</protein>
<evidence type="ECO:0000313" key="1">
    <source>
        <dbReference type="EMBL" id="MBM7510045.1"/>
    </source>
</evidence>
<dbReference type="RefSeq" id="WP_193667335.1">
    <property type="nucleotide sequence ID" value="NZ_JACDTV010000002.1"/>
</dbReference>
<sequence>MGWANVRQTVVVEAGRDPRESIVLGLGRAILRRTQGMGLHVYHGADGSPETSYGGSYAPQVQAQIVGAAMGIATPDLIRDMGGADIATGVTEEASGASRQFAERLRRGRSVV</sequence>
<organism evidence="1 2">
    <name type="scientific">Nocardioides salarius</name>
    <dbReference type="NCBI Taxonomy" id="374513"/>
    <lineage>
        <taxon>Bacteria</taxon>
        <taxon>Bacillati</taxon>
        <taxon>Actinomycetota</taxon>
        <taxon>Actinomycetes</taxon>
        <taxon>Propionibacteriales</taxon>
        <taxon>Nocardioidaceae</taxon>
        <taxon>Nocardioides</taxon>
    </lineage>
</organism>
<evidence type="ECO:0000313" key="2">
    <source>
        <dbReference type="Proteomes" id="UP000732378"/>
    </source>
</evidence>
<keyword evidence="2" id="KW-1185">Reference proteome</keyword>
<comment type="caution">
    <text evidence="1">The sequence shown here is derived from an EMBL/GenBank/DDBJ whole genome shotgun (WGS) entry which is preliminary data.</text>
</comment>